<protein>
    <submittedName>
        <fullName evidence="1">Uncharacterized protein</fullName>
    </submittedName>
</protein>
<dbReference type="EMBL" id="QYZD01000023">
    <property type="protein sequence ID" value="RJG21498.1"/>
    <property type="molecule type" value="Genomic_DNA"/>
</dbReference>
<organism evidence="1 3">
    <name type="scientific">Paenibacillus thiaminolyticus</name>
    <name type="common">Bacillus thiaminolyticus</name>
    <dbReference type="NCBI Taxonomy" id="49283"/>
    <lineage>
        <taxon>Bacteria</taxon>
        <taxon>Bacillati</taxon>
        <taxon>Bacillota</taxon>
        <taxon>Bacilli</taxon>
        <taxon>Bacillales</taxon>
        <taxon>Paenibacillaceae</taxon>
        <taxon>Paenibacillus</taxon>
    </lineage>
</organism>
<evidence type="ECO:0000313" key="3">
    <source>
        <dbReference type="Proteomes" id="UP000266177"/>
    </source>
</evidence>
<proteinExistence type="predicted"/>
<accession>A0A3A3GGW9</accession>
<dbReference type="EMBL" id="QYZD01000028">
    <property type="protein sequence ID" value="RJG21010.1"/>
    <property type="molecule type" value="Genomic_DNA"/>
</dbReference>
<dbReference type="AlphaFoldDB" id="A0A3A3GGW9"/>
<reference evidence="1 3" key="1">
    <citation type="submission" date="2018-09" db="EMBL/GenBank/DDBJ databases">
        <title>Paenibacillus SK2017-BO5.</title>
        <authorList>
            <person name="Piskunova J.V."/>
            <person name="Dubiley S.A."/>
            <person name="Severinov K.V."/>
        </authorList>
    </citation>
    <scope>NUCLEOTIDE SEQUENCE [LARGE SCALE GENOMIC DNA]</scope>
    <source>
        <strain evidence="1 3">BO5</strain>
    </source>
</reference>
<sequence length="99" mass="11330">MTMMGGLSRDKVVLYVRTVPSPARNDAKIQEFYMIRSLEKGILQKCRNFTRFRLNTSQFEENDAAAQQFRDISPDLAKIAALLQECHLAQLLLPLQCRG</sequence>
<comment type="caution">
    <text evidence="1">The sequence shown here is derived from an EMBL/GenBank/DDBJ whole genome shotgun (WGS) entry which is preliminary data.</text>
</comment>
<gene>
    <name evidence="2" type="ORF">DQX05_20905</name>
    <name evidence="1" type="ORF">DQX05_22810</name>
</gene>
<evidence type="ECO:0000313" key="2">
    <source>
        <dbReference type="EMBL" id="RJG21498.1"/>
    </source>
</evidence>
<dbReference type="Proteomes" id="UP000266177">
    <property type="component" value="Unassembled WGS sequence"/>
</dbReference>
<evidence type="ECO:0000313" key="1">
    <source>
        <dbReference type="EMBL" id="RJG21010.1"/>
    </source>
</evidence>
<dbReference type="RefSeq" id="WP_119795417.1">
    <property type="nucleotide sequence ID" value="NZ_QYZD01000023.1"/>
</dbReference>
<name>A0A3A3GGW9_PANTH</name>